<evidence type="ECO:0000256" key="2">
    <source>
        <dbReference type="SAM" id="SignalP"/>
    </source>
</evidence>
<sequence length="296" mass="29975">MSKRLLRILPLCLTGVLLSACSTMDMGNSGAKTAATGSAGGANAQNANTTLERCDAPLGTIAIIEDTSAPWYGVLTGQYKLGSTVPVLKLLVQQSNCFVVVERGRGMNAIMGERALEQSGELRKKSNFGKGKMVSADYGLVPSITFSNNNAGGMGGSVAGLLGGGLGSAVAGLAANVNSKEASTLLSVVDNRSSVQIAAAEGSAKSMDFGAMGQLFGSSAGGSMGGYSNTAEGKVIVAAFTDSYNNVVRAVKNYRQQTVKGGLGTGGQLKVQDDDGQPVAKKKKAPAKAAAKPAAQ</sequence>
<evidence type="ECO:0000313" key="4">
    <source>
        <dbReference type="Proteomes" id="UP001596542"/>
    </source>
</evidence>
<evidence type="ECO:0000313" key="3">
    <source>
        <dbReference type="EMBL" id="MFC7288363.1"/>
    </source>
</evidence>
<accession>A0ABW2IBF1</accession>
<feature type="signal peptide" evidence="2">
    <location>
        <begin position="1"/>
        <end position="19"/>
    </location>
</feature>
<evidence type="ECO:0000256" key="1">
    <source>
        <dbReference type="SAM" id="MobiDB-lite"/>
    </source>
</evidence>
<feature type="region of interest" description="Disordered" evidence="1">
    <location>
        <begin position="259"/>
        <end position="296"/>
    </location>
</feature>
<keyword evidence="2" id="KW-0732">Signal</keyword>
<protein>
    <submittedName>
        <fullName evidence="3">CsgG/HfaB family protein</fullName>
    </submittedName>
</protein>
<dbReference type="Proteomes" id="UP001596542">
    <property type="component" value="Unassembled WGS sequence"/>
</dbReference>
<feature type="compositionally biased region" description="Low complexity" evidence="1">
    <location>
        <begin position="287"/>
        <end position="296"/>
    </location>
</feature>
<reference evidence="4" key="1">
    <citation type="journal article" date="2019" name="Int. J. Syst. Evol. Microbiol.">
        <title>The Global Catalogue of Microorganisms (GCM) 10K type strain sequencing project: providing services to taxonomists for standard genome sequencing and annotation.</title>
        <authorList>
            <consortium name="The Broad Institute Genomics Platform"/>
            <consortium name="The Broad Institute Genome Sequencing Center for Infectious Disease"/>
            <person name="Wu L."/>
            <person name="Ma J."/>
        </authorList>
    </citation>
    <scope>NUCLEOTIDE SEQUENCE [LARGE SCALE GENOMIC DNA]</scope>
    <source>
        <strain evidence="4">KACC 12508</strain>
    </source>
</reference>
<dbReference type="PROSITE" id="PS51257">
    <property type="entry name" value="PROKAR_LIPOPROTEIN"/>
    <property type="match status" value="1"/>
</dbReference>
<proteinExistence type="predicted"/>
<dbReference type="RefSeq" id="WP_382271700.1">
    <property type="nucleotide sequence ID" value="NZ_JBHTBU010000001.1"/>
</dbReference>
<dbReference type="Pfam" id="PF03783">
    <property type="entry name" value="CsgG"/>
    <property type="match status" value="1"/>
</dbReference>
<name>A0ABW2IBF1_9BURK</name>
<feature type="chain" id="PRO_5045614701" evidence="2">
    <location>
        <begin position="20"/>
        <end position="296"/>
    </location>
</feature>
<keyword evidence="4" id="KW-1185">Reference proteome</keyword>
<comment type="caution">
    <text evidence="3">The sequence shown here is derived from an EMBL/GenBank/DDBJ whole genome shotgun (WGS) entry which is preliminary data.</text>
</comment>
<dbReference type="EMBL" id="JBHTBU010000001">
    <property type="protein sequence ID" value="MFC7288363.1"/>
    <property type="molecule type" value="Genomic_DNA"/>
</dbReference>
<gene>
    <name evidence="3" type="ORF">ACFQPC_09975</name>
</gene>
<dbReference type="InterPro" id="IPR005534">
    <property type="entry name" value="Curli_assmbl/transp-comp_CsgG"/>
</dbReference>
<organism evidence="3 4">
    <name type="scientific">Herminiimonas glaciei</name>
    <dbReference type="NCBI Taxonomy" id="523788"/>
    <lineage>
        <taxon>Bacteria</taxon>
        <taxon>Pseudomonadati</taxon>
        <taxon>Pseudomonadota</taxon>
        <taxon>Betaproteobacteria</taxon>
        <taxon>Burkholderiales</taxon>
        <taxon>Oxalobacteraceae</taxon>
        <taxon>Herminiimonas</taxon>
    </lineage>
</organism>